<sequence length="138" mass="15534">MSLFENLTFNVLERSLDAAALRQKVISNNIANVDTPQFKRSDVQFEDLLKKELQQSSMTFSGYRTDPRHIQIGSSAPSEIVQPAVVTDEHSAMNNNNNNVDIDAEMASMAKNQLSYNVLIQQTNHELKQLRIAISQGR</sequence>
<keyword evidence="8" id="KW-0969">Cilium</keyword>
<evidence type="ECO:0000256" key="4">
    <source>
        <dbReference type="ARBA" id="ARBA00023143"/>
    </source>
</evidence>
<proteinExistence type="inferred from homology"/>
<evidence type="ECO:0000313" key="9">
    <source>
        <dbReference type="Proteomes" id="UP001310386"/>
    </source>
</evidence>
<dbReference type="Proteomes" id="UP001310386">
    <property type="component" value="Unassembled WGS sequence"/>
</dbReference>
<comment type="function">
    <text evidence="5 6">Structural component of flagellum, the bacterial motility apparatus. Part of the rod structure of flagellar basal body.</text>
</comment>
<evidence type="ECO:0000256" key="2">
    <source>
        <dbReference type="ARBA" id="ARBA00009677"/>
    </source>
</evidence>
<evidence type="ECO:0000313" key="8">
    <source>
        <dbReference type="EMBL" id="MEB3101170.1"/>
    </source>
</evidence>
<dbReference type="EMBL" id="JAYJLD010000006">
    <property type="protein sequence ID" value="MEB3101170.1"/>
    <property type="molecule type" value="Genomic_DNA"/>
</dbReference>
<reference evidence="8" key="1">
    <citation type="submission" date="2023-12" db="EMBL/GenBank/DDBJ databases">
        <title>Fervidustalea candida gen. nov., sp. nov., a novel member of the family Paenibacillaceae isolated from a geothermal area.</title>
        <authorList>
            <person name="Li W.-J."/>
            <person name="Jiao J.-Y."/>
            <person name="Chen Y."/>
        </authorList>
    </citation>
    <scope>NUCLEOTIDE SEQUENCE</scope>
    <source>
        <strain evidence="8">SYSU GA230002</strain>
    </source>
</reference>
<feature type="domain" description="Flagellar basal body rod protein N-terminal" evidence="7">
    <location>
        <begin position="10"/>
        <end position="39"/>
    </location>
</feature>
<dbReference type="RefSeq" id="WP_371753286.1">
    <property type="nucleotide sequence ID" value="NZ_JAYJLD010000006.1"/>
</dbReference>
<dbReference type="InterPro" id="IPR001444">
    <property type="entry name" value="Flag_bb_rod_N"/>
</dbReference>
<comment type="caution">
    <text evidence="8">The sequence shown here is derived from an EMBL/GenBank/DDBJ whole genome shotgun (WGS) entry which is preliminary data.</text>
</comment>
<evidence type="ECO:0000259" key="7">
    <source>
        <dbReference type="Pfam" id="PF00460"/>
    </source>
</evidence>
<dbReference type="NCBIfam" id="TIGR01396">
    <property type="entry name" value="FlgB"/>
    <property type="match status" value="1"/>
</dbReference>
<dbReference type="PANTHER" id="PTHR30435">
    <property type="entry name" value="FLAGELLAR PROTEIN"/>
    <property type="match status" value="1"/>
</dbReference>
<comment type="subcellular location">
    <subcellularLocation>
        <location evidence="1 6">Bacterial flagellum basal body</location>
    </subcellularLocation>
</comment>
<keyword evidence="4 6" id="KW-0975">Bacterial flagellum</keyword>
<evidence type="ECO:0000256" key="6">
    <source>
        <dbReference type="PIRNR" id="PIRNR002889"/>
    </source>
</evidence>
<keyword evidence="8" id="KW-0966">Cell projection</keyword>
<gene>
    <name evidence="8" type="primary">flgB</name>
    <name evidence="8" type="ORF">VF724_05780</name>
</gene>
<evidence type="ECO:0000256" key="1">
    <source>
        <dbReference type="ARBA" id="ARBA00004117"/>
    </source>
</evidence>
<comment type="subunit">
    <text evidence="6">The basal body constitutes a major portion of the flagellar organelle and consists of a number of rings mounted on a central rod.</text>
</comment>
<dbReference type="InterPro" id="IPR006300">
    <property type="entry name" value="FlgB"/>
</dbReference>
<organism evidence="8 9">
    <name type="scientific">Ferviditalea candida</name>
    <dbReference type="NCBI Taxonomy" id="3108399"/>
    <lineage>
        <taxon>Bacteria</taxon>
        <taxon>Bacillati</taxon>
        <taxon>Bacillota</taxon>
        <taxon>Bacilli</taxon>
        <taxon>Bacillales</taxon>
        <taxon>Paenibacillaceae</taxon>
        <taxon>Ferviditalea</taxon>
    </lineage>
</organism>
<comment type="similarity">
    <text evidence="2 6">Belongs to the flagella basal body rod proteins family.</text>
</comment>
<evidence type="ECO:0000256" key="5">
    <source>
        <dbReference type="ARBA" id="ARBA00024934"/>
    </source>
</evidence>
<evidence type="ECO:0000256" key="3">
    <source>
        <dbReference type="ARBA" id="ARBA00014376"/>
    </source>
</evidence>
<keyword evidence="8" id="KW-0282">Flagellum</keyword>
<accession>A0ABU5ZFA0</accession>
<dbReference type="PIRSF" id="PIRSF002889">
    <property type="entry name" value="Rod_FlgB"/>
    <property type="match status" value="1"/>
</dbReference>
<dbReference type="PANTHER" id="PTHR30435:SF12">
    <property type="entry name" value="FLAGELLAR BASAL BODY ROD PROTEIN FLGB"/>
    <property type="match status" value="1"/>
</dbReference>
<name>A0ABU5ZFA0_9BACL</name>
<keyword evidence="9" id="KW-1185">Reference proteome</keyword>
<protein>
    <recommendedName>
        <fullName evidence="3 6">Flagellar basal body rod protein FlgB</fullName>
    </recommendedName>
</protein>
<dbReference type="Pfam" id="PF00460">
    <property type="entry name" value="Flg_bb_rod"/>
    <property type="match status" value="1"/>
</dbReference>